<dbReference type="Proteomes" id="UP000676336">
    <property type="component" value="Unassembled WGS sequence"/>
</dbReference>
<evidence type="ECO:0000313" key="4">
    <source>
        <dbReference type="EMBL" id="CAF2131722.1"/>
    </source>
</evidence>
<gene>
    <name evidence="1" type="ORF">CJN711_LOCUS36746</name>
    <name evidence="6" type="ORF">GIL414_LOCUS4227</name>
    <name evidence="2" type="ORF">KQP761_LOCUS32282</name>
    <name evidence="5" type="ORF">MBJ925_LOCUS39250</name>
    <name evidence="7" type="ORF">SMN809_LOCUS7261</name>
    <name evidence="3" type="ORF">WKI299_LOCUS7441</name>
    <name evidence="4" type="ORF">XDN619_LOCUS24827</name>
</gene>
<dbReference type="Proteomes" id="UP000663824">
    <property type="component" value="Unassembled WGS sequence"/>
</dbReference>
<organism evidence="5 8">
    <name type="scientific">Rotaria magnacalcarata</name>
    <dbReference type="NCBI Taxonomy" id="392030"/>
    <lineage>
        <taxon>Eukaryota</taxon>
        <taxon>Metazoa</taxon>
        <taxon>Spiralia</taxon>
        <taxon>Gnathifera</taxon>
        <taxon>Rotifera</taxon>
        <taxon>Eurotatoria</taxon>
        <taxon>Bdelloidea</taxon>
        <taxon>Philodinida</taxon>
        <taxon>Philodinidae</taxon>
        <taxon>Rotaria</taxon>
    </lineage>
</organism>
<dbReference type="Proteomes" id="UP000663856">
    <property type="component" value="Unassembled WGS sequence"/>
</dbReference>
<accession>A0A817AGX5</accession>
<dbReference type="EMBL" id="CAJNRE010022040">
    <property type="protein sequence ID" value="CAF2267800.1"/>
    <property type="molecule type" value="Genomic_DNA"/>
</dbReference>
<dbReference type="Proteomes" id="UP000663855">
    <property type="component" value="Unassembled WGS sequence"/>
</dbReference>
<name>A0A817AGX5_9BILA</name>
<dbReference type="Proteomes" id="UP000663887">
    <property type="component" value="Unassembled WGS sequence"/>
</dbReference>
<dbReference type="EMBL" id="CAJNRF010002280">
    <property type="protein sequence ID" value="CAF2035099.1"/>
    <property type="molecule type" value="Genomic_DNA"/>
</dbReference>
<dbReference type="EMBL" id="CAJNRG010011411">
    <property type="protein sequence ID" value="CAF2131722.1"/>
    <property type="molecule type" value="Genomic_DNA"/>
</dbReference>
<protein>
    <submittedName>
        <fullName evidence="5">Uncharacterized protein</fullName>
    </submittedName>
</protein>
<proteinExistence type="predicted"/>
<dbReference type="EMBL" id="CAJOBJ010000995">
    <property type="protein sequence ID" value="CAF3855971.1"/>
    <property type="molecule type" value="Genomic_DNA"/>
</dbReference>
<comment type="caution">
    <text evidence="5">The sequence shown here is derived from an EMBL/GenBank/DDBJ whole genome shotgun (WGS) entry which is preliminary data.</text>
</comment>
<evidence type="ECO:0000313" key="3">
    <source>
        <dbReference type="EMBL" id="CAF2035099.1"/>
    </source>
</evidence>
<evidence type="ECO:0000313" key="5">
    <source>
        <dbReference type="EMBL" id="CAF2267800.1"/>
    </source>
</evidence>
<dbReference type="Proteomes" id="UP000663834">
    <property type="component" value="Unassembled WGS sequence"/>
</dbReference>
<evidence type="ECO:0000313" key="6">
    <source>
        <dbReference type="EMBL" id="CAF3855971.1"/>
    </source>
</evidence>
<dbReference type="EMBL" id="CAJOBI010002074">
    <property type="protein sequence ID" value="CAF3913165.1"/>
    <property type="molecule type" value="Genomic_DNA"/>
</dbReference>
<evidence type="ECO:0000313" key="1">
    <source>
        <dbReference type="EMBL" id="CAF1612836.1"/>
    </source>
</evidence>
<dbReference type="EMBL" id="CAJNOV010017817">
    <property type="protein sequence ID" value="CAF1612836.1"/>
    <property type="molecule type" value="Genomic_DNA"/>
</dbReference>
<evidence type="ECO:0000313" key="2">
    <source>
        <dbReference type="EMBL" id="CAF1662054.1"/>
    </source>
</evidence>
<dbReference type="EMBL" id="CAJNOW010018014">
    <property type="protein sequence ID" value="CAF1662054.1"/>
    <property type="molecule type" value="Genomic_DNA"/>
</dbReference>
<sequence>MTDDRTSLTKDDLNSIIKEFENTIQRSQLLASRTNHINRLQTKQIERCQTTIDKSSKHLQDVEHEIDELEKNFCIRLCCSSKSKKSSSKKSSINKSRRNKPNSNLVHIEQDVIHRNDGFQNLDENLQRLQHFNTLIEHEIQNQFQILVCFLLLYKYSYNDSQNDLMKFISNAVRCLISGEIVFCRSFRK</sequence>
<evidence type="ECO:0000313" key="7">
    <source>
        <dbReference type="EMBL" id="CAF3913165.1"/>
    </source>
</evidence>
<dbReference type="Proteomes" id="UP000681720">
    <property type="component" value="Unassembled WGS sequence"/>
</dbReference>
<evidence type="ECO:0000313" key="8">
    <source>
        <dbReference type="Proteomes" id="UP000663824"/>
    </source>
</evidence>
<dbReference type="AlphaFoldDB" id="A0A817AGX5"/>
<reference evidence="5" key="1">
    <citation type="submission" date="2021-02" db="EMBL/GenBank/DDBJ databases">
        <authorList>
            <person name="Nowell W R."/>
        </authorList>
    </citation>
    <scope>NUCLEOTIDE SEQUENCE</scope>
</reference>
<dbReference type="OrthoDB" id="10043637at2759"/>